<reference evidence="2 3" key="1">
    <citation type="submission" date="2019-08" db="EMBL/GenBank/DDBJ databases">
        <title>The genome of the soybean aphid Biotype 1, its phylome, world population structure and adaptation to the North American continent.</title>
        <authorList>
            <person name="Giordano R."/>
            <person name="Donthu R.K."/>
            <person name="Hernandez A.G."/>
            <person name="Wright C.L."/>
            <person name="Zimin A.V."/>
        </authorList>
    </citation>
    <scope>NUCLEOTIDE SEQUENCE [LARGE SCALE GENOMIC DNA]</scope>
    <source>
        <tissue evidence="2">Whole aphids</tissue>
    </source>
</reference>
<evidence type="ECO:0000256" key="1">
    <source>
        <dbReference type="SAM" id="Phobius"/>
    </source>
</evidence>
<name>A0A6G0TVZ1_APHGL</name>
<sequence>MFFEHKNVAITQNKVKGDYKKVWNIINEAMYNKFFEFWILKINYTKEKIKIHIFCCKECISFYALELSNNTLKQIIDYTFLLMHIFNIFLTSTVLTNSYVIKGSGEMFKKIFYDFLEKFFFSKNQFDFRDTKKNRSQQKYSEKYSGFEYEIKLYTIIQKVSNFTDKSIKCILSSENDRVSTLSIFKYIKFLKEYSSNCTDINAFRLNIQYVAKNQIEANGISKINYNEFAIVFKHILILNHTDVVQEVT</sequence>
<keyword evidence="1" id="KW-1133">Transmembrane helix</keyword>
<feature type="transmembrane region" description="Helical" evidence="1">
    <location>
        <begin position="78"/>
        <end position="101"/>
    </location>
</feature>
<dbReference type="EMBL" id="VYZN01000014">
    <property type="protein sequence ID" value="KAE9539774.1"/>
    <property type="molecule type" value="Genomic_DNA"/>
</dbReference>
<dbReference type="OrthoDB" id="10649103at2759"/>
<evidence type="ECO:0000313" key="2">
    <source>
        <dbReference type="EMBL" id="KAE9539774.1"/>
    </source>
</evidence>
<dbReference type="AlphaFoldDB" id="A0A6G0TVZ1"/>
<gene>
    <name evidence="2" type="ORF">AGLY_005026</name>
</gene>
<organism evidence="2 3">
    <name type="scientific">Aphis glycines</name>
    <name type="common">Soybean aphid</name>
    <dbReference type="NCBI Taxonomy" id="307491"/>
    <lineage>
        <taxon>Eukaryota</taxon>
        <taxon>Metazoa</taxon>
        <taxon>Ecdysozoa</taxon>
        <taxon>Arthropoda</taxon>
        <taxon>Hexapoda</taxon>
        <taxon>Insecta</taxon>
        <taxon>Pterygota</taxon>
        <taxon>Neoptera</taxon>
        <taxon>Paraneoptera</taxon>
        <taxon>Hemiptera</taxon>
        <taxon>Sternorrhyncha</taxon>
        <taxon>Aphidomorpha</taxon>
        <taxon>Aphidoidea</taxon>
        <taxon>Aphididae</taxon>
        <taxon>Aphidini</taxon>
        <taxon>Aphis</taxon>
        <taxon>Aphis</taxon>
    </lineage>
</organism>
<dbReference type="Proteomes" id="UP000475862">
    <property type="component" value="Unassembled WGS sequence"/>
</dbReference>
<accession>A0A6G0TVZ1</accession>
<keyword evidence="3" id="KW-1185">Reference proteome</keyword>
<keyword evidence="1" id="KW-0812">Transmembrane</keyword>
<protein>
    <submittedName>
        <fullName evidence="2">Uncharacterized protein</fullName>
    </submittedName>
</protein>
<proteinExistence type="predicted"/>
<comment type="caution">
    <text evidence="2">The sequence shown here is derived from an EMBL/GenBank/DDBJ whole genome shotgun (WGS) entry which is preliminary data.</text>
</comment>
<keyword evidence="1" id="KW-0472">Membrane</keyword>
<evidence type="ECO:0000313" key="3">
    <source>
        <dbReference type="Proteomes" id="UP000475862"/>
    </source>
</evidence>